<keyword evidence="2" id="KW-1185">Reference proteome</keyword>
<comment type="caution">
    <text evidence="1">The sequence shown here is derived from an EMBL/GenBank/DDBJ whole genome shotgun (WGS) entry which is preliminary data.</text>
</comment>
<protein>
    <submittedName>
        <fullName evidence="1">Uncharacterized protein</fullName>
    </submittedName>
</protein>
<dbReference type="RefSeq" id="WP_377916352.1">
    <property type="nucleotide sequence ID" value="NZ_JBHSKS010000011.1"/>
</dbReference>
<evidence type="ECO:0000313" key="2">
    <source>
        <dbReference type="Proteomes" id="UP001596163"/>
    </source>
</evidence>
<evidence type="ECO:0000313" key="1">
    <source>
        <dbReference type="EMBL" id="MFC5192896.1"/>
    </source>
</evidence>
<name>A0ABW0BZL0_9BACT</name>
<gene>
    <name evidence="1" type="ORF">ACFPIK_14060</name>
</gene>
<dbReference type="EMBL" id="JBHSKS010000011">
    <property type="protein sequence ID" value="MFC5192896.1"/>
    <property type="molecule type" value="Genomic_DNA"/>
</dbReference>
<dbReference type="Proteomes" id="UP001596163">
    <property type="component" value="Unassembled WGS sequence"/>
</dbReference>
<proteinExistence type="predicted"/>
<sequence length="239" mass="28307">MAKHKIKLDDSFFFSFPKIMPVSETEKYEISDSVLLNFIENCENFQLRDLIFSKKYQNLLDKATVNFEIEPLYLLEFDIAFSGIKLGGILHRPDFIDGSKVNLYSIDKNYTEDDNNYYIRISLRGELIWDFKTNYLNKYKAHVEYKGSKWENTKLDIRINFRSNPIKVVGLNKLIQDNDNSAITKEYLELKDTLEKTPNIHSLIKNYSPEKSWELKIKHWQKLSEKNIKFDGTYFSNIL</sequence>
<reference evidence="2" key="1">
    <citation type="journal article" date="2019" name="Int. J. Syst. Evol. Microbiol.">
        <title>The Global Catalogue of Microorganisms (GCM) 10K type strain sequencing project: providing services to taxonomists for standard genome sequencing and annotation.</title>
        <authorList>
            <consortium name="The Broad Institute Genomics Platform"/>
            <consortium name="The Broad Institute Genome Sequencing Center for Infectious Disease"/>
            <person name="Wu L."/>
            <person name="Ma J."/>
        </authorList>
    </citation>
    <scope>NUCLEOTIDE SEQUENCE [LARGE SCALE GENOMIC DNA]</scope>
    <source>
        <strain evidence="2">CGMCC 1.7030</strain>
    </source>
</reference>
<accession>A0ABW0BZL0</accession>
<organism evidence="1 2">
    <name type="scientific">Algoriphagus aquatilis</name>
    <dbReference type="NCBI Taxonomy" id="490186"/>
    <lineage>
        <taxon>Bacteria</taxon>
        <taxon>Pseudomonadati</taxon>
        <taxon>Bacteroidota</taxon>
        <taxon>Cytophagia</taxon>
        <taxon>Cytophagales</taxon>
        <taxon>Cyclobacteriaceae</taxon>
        <taxon>Algoriphagus</taxon>
    </lineage>
</organism>